<sequence>MPETVNRRLDKEGRWQPVRSPEPEVVPVVEEPKPKEPEVLLVKVGFLMRLKITLDFRLWKKVQGTPLEGAYRKKWALRDRVVGCDCADKECHWPTQRIYGRNPNAIYKCMKCGAERLSGFVHNWNPRD</sequence>
<dbReference type="AlphaFoldDB" id="A0A0F9MSD1"/>
<reference evidence="2" key="1">
    <citation type="journal article" date="2015" name="Nature">
        <title>Complex archaea that bridge the gap between prokaryotes and eukaryotes.</title>
        <authorList>
            <person name="Spang A."/>
            <person name="Saw J.H."/>
            <person name="Jorgensen S.L."/>
            <person name="Zaremba-Niedzwiedzka K."/>
            <person name="Martijn J."/>
            <person name="Lind A.E."/>
            <person name="van Eijk R."/>
            <person name="Schleper C."/>
            <person name="Guy L."/>
            <person name="Ettema T.J."/>
        </authorList>
    </citation>
    <scope>NUCLEOTIDE SEQUENCE</scope>
</reference>
<protein>
    <submittedName>
        <fullName evidence="2">Uncharacterized protein</fullName>
    </submittedName>
</protein>
<dbReference type="EMBL" id="LAZR01008315">
    <property type="protein sequence ID" value="KKM79570.1"/>
    <property type="molecule type" value="Genomic_DNA"/>
</dbReference>
<comment type="caution">
    <text evidence="2">The sequence shown here is derived from an EMBL/GenBank/DDBJ whole genome shotgun (WGS) entry which is preliminary data.</text>
</comment>
<evidence type="ECO:0000256" key="1">
    <source>
        <dbReference type="SAM" id="MobiDB-lite"/>
    </source>
</evidence>
<organism evidence="2">
    <name type="scientific">marine sediment metagenome</name>
    <dbReference type="NCBI Taxonomy" id="412755"/>
    <lineage>
        <taxon>unclassified sequences</taxon>
        <taxon>metagenomes</taxon>
        <taxon>ecological metagenomes</taxon>
    </lineage>
</organism>
<feature type="compositionally biased region" description="Basic and acidic residues" evidence="1">
    <location>
        <begin position="1"/>
        <end position="14"/>
    </location>
</feature>
<accession>A0A0F9MSD1</accession>
<proteinExistence type="predicted"/>
<feature type="region of interest" description="Disordered" evidence="1">
    <location>
        <begin position="1"/>
        <end position="26"/>
    </location>
</feature>
<gene>
    <name evidence="2" type="ORF">LCGC14_1348620</name>
</gene>
<name>A0A0F9MSD1_9ZZZZ</name>
<evidence type="ECO:0000313" key="2">
    <source>
        <dbReference type="EMBL" id="KKM79570.1"/>
    </source>
</evidence>